<accession>T1F620</accession>
<dbReference type="RefSeq" id="XP_009017787.1">
    <property type="nucleotide sequence ID" value="XM_009019539.1"/>
</dbReference>
<reference evidence="2 4" key="2">
    <citation type="journal article" date="2013" name="Nature">
        <title>Insights into bilaterian evolution from three spiralian genomes.</title>
        <authorList>
            <person name="Simakov O."/>
            <person name="Marletaz F."/>
            <person name="Cho S.J."/>
            <person name="Edsinger-Gonzales E."/>
            <person name="Havlak P."/>
            <person name="Hellsten U."/>
            <person name="Kuo D.H."/>
            <person name="Larsson T."/>
            <person name="Lv J."/>
            <person name="Arendt D."/>
            <person name="Savage R."/>
            <person name="Osoegawa K."/>
            <person name="de Jong P."/>
            <person name="Grimwood J."/>
            <person name="Chapman J.A."/>
            <person name="Shapiro H."/>
            <person name="Aerts A."/>
            <person name="Otillar R.P."/>
            <person name="Terry A.Y."/>
            <person name="Boore J.L."/>
            <person name="Grigoriev I.V."/>
            <person name="Lindberg D.R."/>
            <person name="Seaver E.C."/>
            <person name="Weisblat D.A."/>
            <person name="Putnam N.H."/>
            <person name="Rokhsar D.S."/>
        </authorList>
    </citation>
    <scope>NUCLEOTIDE SEQUENCE</scope>
</reference>
<gene>
    <name evidence="3" type="primary">20204269</name>
    <name evidence="2" type="ORF">HELRODRAFT_172874</name>
</gene>
<evidence type="ECO:0000313" key="4">
    <source>
        <dbReference type="Proteomes" id="UP000015101"/>
    </source>
</evidence>
<sequence length="163" mass="18854">MRILVNQLQQSVAQKFRINIYESVVSVFHCPHSPFCGFACFLQDKSENPVNQHAAVQNDGNAYRDDDDGEDEDYFDREYDEDDDDGDDDDDDLKVGSGDDEVLAADNKTAALRLTELHYKEYKKEEWLHIFLSSFHLSLKWFDDDNDADKVEMSLMTLMVNLL</sequence>
<reference evidence="3" key="3">
    <citation type="submission" date="2015-06" db="UniProtKB">
        <authorList>
            <consortium name="EnsemblMetazoa"/>
        </authorList>
    </citation>
    <scope>IDENTIFICATION</scope>
</reference>
<proteinExistence type="predicted"/>
<keyword evidence="4" id="KW-1185">Reference proteome</keyword>
<dbReference type="EMBL" id="KB096551">
    <property type="protein sequence ID" value="ESO03851.1"/>
    <property type="molecule type" value="Genomic_DNA"/>
</dbReference>
<feature type="region of interest" description="Disordered" evidence="1">
    <location>
        <begin position="54"/>
        <end position="99"/>
    </location>
</feature>
<dbReference type="GeneID" id="20204269"/>
<dbReference type="Proteomes" id="UP000015101">
    <property type="component" value="Unassembled WGS sequence"/>
</dbReference>
<organism evidence="3 4">
    <name type="scientific">Helobdella robusta</name>
    <name type="common">Californian leech</name>
    <dbReference type="NCBI Taxonomy" id="6412"/>
    <lineage>
        <taxon>Eukaryota</taxon>
        <taxon>Metazoa</taxon>
        <taxon>Spiralia</taxon>
        <taxon>Lophotrochozoa</taxon>
        <taxon>Annelida</taxon>
        <taxon>Clitellata</taxon>
        <taxon>Hirudinea</taxon>
        <taxon>Rhynchobdellida</taxon>
        <taxon>Glossiphoniidae</taxon>
        <taxon>Helobdella</taxon>
    </lineage>
</organism>
<evidence type="ECO:0000313" key="3">
    <source>
        <dbReference type="EnsemblMetazoa" id="HelroP172874"/>
    </source>
</evidence>
<name>T1F620_HELRO</name>
<reference evidence="4" key="1">
    <citation type="submission" date="2012-12" db="EMBL/GenBank/DDBJ databases">
        <authorList>
            <person name="Hellsten U."/>
            <person name="Grimwood J."/>
            <person name="Chapman J.A."/>
            <person name="Shapiro H."/>
            <person name="Aerts A."/>
            <person name="Otillar R.P."/>
            <person name="Terry A.Y."/>
            <person name="Boore J.L."/>
            <person name="Simakov O."/>
            <person name="Marletaz F."/>
            <person name="Cho S.-J."/>
            <person name="Edsinger-Gonzales E."/>
            <person name="Havlak P."/>
            <person name="Kuo D.-H."/>
            <person name="Larsson T."/>
            <person name="Lv J."/>
            <person name="Arendt D."/>
            <person name="Savage R."/>
            <person name="Osoegawa K."/>
            <person name="de Jong P."/>
            <person name="Lindberg D.R."/>
            <person name="Seaver E.C."/>
            <person name="Weisblat D.A."/>
            <person name="Putnam N.H."/>
            <person name="Grigoriev I.V."/>
            <person name="Rokhsar D.S."/>
        </authorList>
    </citation>
    <scope>NUCLEOTIDE SEQUENCE</scope>
</reference>
<dbReference type="AlphaFoldDB" id="T1F620"/>
<evidence type="ECO:0000313" key="2">
    <source>
        <dbReference type="EMBL" id="ESO03851.1"/>
    </source>
</evidence>
<dbReference type="EnsemblMetazoa" id="HelroT172874">
    <property type="protein sequence ID" value="HelroP172874"/>
    <property type="gene ID" value="HelroG172874"/>
</dbReference>
<evidence type="ECO:0000256" key="1">
    <source>
        <dbReference type="SAM" id="MobiDB-lite"/>
    </source>
</evidence>
<dbReference type="HOGENOM" id="CLU_1628849_0_0_1"/>
<dbReference type="InParanoid" id="T1F620"/>
<feature type="compositionally biased region" description="Acidic residues" evidence="1">
    <location>
        <begin position="65"/>
        <end position="99"/>
    </location>
</feature>
<dbReference type="EMBL" id="AMQM01004390">
    <property type="status" value="NOT_ANNOTATED_CDS"/>
    <property type="molecule type" value="Genomic_DNA"/>
</dbReference>
<protein>
    <submittedName>
        <fullName evidence="2 3">Uncharacterized protein</fullName>
    </submittedName>
</protein>
<dbReference type="KEGG" id="hro:HELRODRAFT_172874"/>
<dbReference type="CTD" id="20204269"/>